<proteinExistence type="predicted"/>
<dbReference type="EMBL" id="OZ035825">
    <property type="protein sequence ID" value="CAL1600744.1"/>
    <property type="molecule type" value="Genomic_DNA"/>
</dbReference>
<accession>A0AAV2LM65</accession>
<protein>
    <submittedName>
        <fullName evidence="2">Uncharacterized protein</fullName>
    </submittedName>
</protein>
<feature type="compositionally biased region" description="Gly residues" evidence="1">
    <location>
        <begin position="72"/>
        <end position="85"/>
    </location>
</feature>
<feature type="compositionally biased region" description="Gly residues" evidence="1">
    <location>
        <begin position="1"/>
        <end position="17"/>
    </location>
</feature>
<feature type="region of interest" description="Disordered" evidence="1">
    <location>
        <begin position="1"/>
        <end position="85"/>
    </location>
</feature>
<dbReference type="Proteomes" id="UP001497482">
    <property type="component" value="Chromosome 3"/>
</dbReference>
<evidence type="ECO:0000313" key="3">
    <source>
        <dbReference type="Proteomes" id="UP001497482"/>
    </source>
</evidence>
<feature type="compositionally biased region" description="Basic and acidic residues" evidence="1">
    <location>
        <begin position="18"/>
        <end position="52"/>
    </location>
</feature>
<dbReference type="AlphaFoldDB" id="A0AAV2LM65"/>
<gene>
    <name evidence="2" type="ORF">KC01_LOCUS28824</name>
</gene>
<sequence length="85" mass="8555">MGGGGFGFEGVLGGWGVREGKRGDKEGCRVRVKNKIEDGGEDERGERGKERGGGGIVGRRRRGGGDGRVRDGGGGGDLGGVGKGV</sequence>
<evidence type="ECO:0000313" key="2">
    <source>
        <dbReference type="EMBL" id="CAL1600744.1"/>
    </source>
</evidence>
<reference evidence="2 3" key="1">
    <citation type="submission" date="2024-04" db="EMBL/GenBank/DDBJ databases">
        <authorList>
            <person name="Waldvogel A.-M."/>
            <person name="Schoenle A."/>
        </authorList>
    </citation>
    <scope>NUCLEOTIDE SEQUENCE [LARGE SCALE GENOMIC DNA]</scope>
</reference>
<keyword evidence="3" id="KW-1185">Reference proteome</keyword>
<organism evidence="2 3">
    <name type="scientific">Knipowitschia caucasica</name>
    <name type="common">Caucasian dwarf goby</name>
    <name type="synonym">Pomatoschistus caucasicus</name>
    <dbReference type="NCBI Taxonomy" id="637954"/>
    <lineage>
        <taxon>Eukaryota</taxon>
        <taxon>Metazoa</taxon>
        <taxon>Chordata</taxon>
        <taxon>Craniata</taxon>
        <taxon>Vertebrata</taxon>
        <taxon>Euteleostomi</taxon>
        <taxon>Actinopterygii</taxon>
        <taxon>Neopterygii</taxon>
        <taxon>Teleostei</taxon>
        <taxon>Neoteleostei</taxon>
        <taxon>Acanthomorphata</taxon>
        <taxon>Gobiaria</taxon>
        <taxon>Gobiiformes</taxon>
        <taxon>Gobioidei</taxon>
        <taxon>Gobiidae</taxon>
        <taxon>Gobiinae</taxon>
        <taxon>Knipowitschia</taxon>
    </lineage>
</organism>
<name>A0AAV2LM65_KNICA</name>
<evidence type="ECO:0000256" key="1">
    <source>
        <dbReference type="SAM" id="MobiDB-lite"/>
    </source>
</evidence>